<gene>
    <name evidence="2" type="ORF">LLUT_LOCUS7483</name>
</gene>
<dbReference type="EMBL" id="CAXHTB010000005">
    <property type="protein sequence ID" value="CAL0306423.1"/>
    <property type="molecule type" value="Genomic_DNA"/>
</dbReference>
<keyword evidence="3" id="KW-1185">Reference proteome</keyword>
<proteinExistence type="predicted"/>
<dbReference type="AlphaFoldDB" id="A0AAV1WBA5"/>
<feature type="signal peptide" evidence="1">
    <location>
        <begin position="1"/>
        <end position="19"/>
    </location>
</feature>
<feature type="chain" id="PRO_5043516771" evidence="1">
    <location>
        <begin position="20"/>
        <end position="158"/>
    </location>
</feature>
<keyword evidence="1" id="KW-0732">Signal</keyword>
<reference evidence="2 3" key="1">
    <citation type="submission" date="2024-03" db="EMBL/GenBank/DDBJ databases">
        <authorList>
            <person name="Martinez-Hernandez J."/>
        </authorList>
    </citation>
    <scope>NUCLEOTIDE SEQUENCE [LARGE SCALE GENOMIC DNA]</scope>
</reference>
<evidence type="ECO:0000313" key="2">
    <source>
        <dbReference type="EMBL" id="CAL0306423.1"/>
    </source>
</evidence>
<name>A0AAV1WBA5_LUPLU</name>
<evidence type="ECO:0000313" key="3">
    <source>
        <dbReference type="Proteomes" id="UP001497480"/>
    </source>
</evidence>
<evidence type="ECO:0000256" key="1">
    <source>
        <dbReference type="SAM" id="SignalP"/>
    </source>
</evidence>
<comment type="caution">
    <text evidence="2">The sequence shown here is derived from an EMBL/GenBank/DDBJ whole genome shotgun (WGS) entry which is preliminary data.</text>
</comment>
<protein>
    <submittedName>
        <fullName evidence="2">Uncharacterized protein</fullName>
    </submittedName>
</protein>
<sequence length="158" mass="18192">MMILLFIILKSMVPVPLNPSREGKEDAKEDKTSKFASRDAKKKFKEITLKDAITLEKIVNLGEEDFNGFLFVVDQYAWQKLAQPKRMFSLDVVKQFFANSITSKEAMGNRFTWVNGSQVSYNKYTINMYLGTPWTPSHEGHDLCDYKMKINASYLGDE</sequence>
<accession>A0AAV1WBA5</accession>
<organism evidence="2 3">
    <name type="scientific">Lupinus luteus</name>
    <name type="common">European yellow lupine</name>
    <dbReference type="NCBI Taxonomy" id="3873"/>
    <lineage>
        <taxon>Eukaryota</taxon>
        <taxon>Viridiplantae</taxon>
        <taxon>Streptophyta</taxon>
        <taxon>Embryophyta</taxon>
        <taxon>Tracheophyta</taxon>
        <taxon>Spermatophyta</taxon>
        <taxon>Magnoliopsida</taxon>
        <taxon>eudicotyledons</taxon>
        <taxon>Gunneridae</taxon>
        <taxon>Pentapetalae</taxon>
        <taxon>rosids</taxon>
        <taxon>fabids</taxon>
        <taxon>Fabales</taxon>
        <taxon>Fabaceae</taxon>
        <taxon>Papilionoideae</taxon>
        <taxon>50 kb inversion clade</taxon>
        <taxon>genistoids sensu lato</taxon>
        <taxon>core genistoids</taxon>
        <taxon>Genisteae</taxon>
        <taxon>Lupinus</taxon>
    </lineage>
</organism>
<dbReference type="Proteomes" id="UP001497480">
    <property type="component" value="Unassembled WGS sequence"/>
</dbReference>